<proteinExistence type="predicted"/>
<feature type="compositionally biased region" description="Low complexity" evidence="1">
    <location>
        <begin position="25"/>
        <end position="47"/>
    </location>
</feature>
<comment type="caution">
    <text evidence="2">The sequence shown here is derived from an EMBL/GenBank/DDBJ whole genome shotgun (WGS) entry which is preliminary data.</text>
</comment>
<gene>
    <name evidence="2" type="ORF">CEXT_325681</name>
</gene>
<feature type="compositionally biased region" description="Polar residues" evidence="1">
    <location>
        <begin position="69"/>
        <end position="81"/>
    </location>
</feature>
<protein>
    <submittedName>
        <fullName evidence="2">Uncharacterized protein</fullName>
    </submittedName>
</protein>
<evidence type="ECO:0000313" key="3">
    <source>
        <dbReference type="Proteomes" id="UP001054945"/>
    </source>
</evidence>
<sequence length="101" mass="11019">MLLGMVVINLDKSTHAHLSETLLSTTTSTATPSCTPPKTLCWKTRTSSPPPPPHPLTSSPTANHPLPSSRRTPPSETQISKVNGFRRLELSEQICKDSFLK</sequence>
<keyword evidence="3" id="KW-1185">Reference proteome</keyword>
<name>A0AAV4WRU9_CAEEX</name>
<organism evidence="2 3">
    <name type="scientific">Caerostris extrusa</name>
    <name type="common">Bark spider</name>
    <name type="synonym">Caerostris bankana</name>
    <dbReference type="NCBI Taxonomy" id="172846"/>
    <lineage>
        <taxon>Eukaryota</taxon>
        <taxon>Metazoa</taxon>
        <taxon>Ecdysozoa</taxon>
        <taxon>Arthropoda</taxon>
        <taxon>Chelicerata</taxon>
        <taxon>Arachnida</taxon>
        <taxon>Araneae</taxon>
        <taxon>Araneomorphae</taxon>
        <taxon>Entelegynae</taxon>
        <taxon>Araneoidea</taxon>
        <taxon>Araneidae</taxon>
        <taxon>Caerostris</taxon>
    </lineage>
</organism>
<dbReference type="AlphaFoldDB" id="A0AAV4WRU9"/>
<feature type="region of interest" description="Disordered" evidence="1">
    <location>
        <begin position="25"/>
        <end position="83"/>
    </location>
</feature>
<dbReference type="EMBL" id="BPLR01016494">
    <property type="protein sequence ID" value="GIY84258.1"/>
    <property type="molecule type" value="Genomic_DNA"/>
</dbReference>
<reference evidence="2 3" key="1">
    <citation type="submission" date="2021-06" db="EMBL/GenBank/DDBJ databases">
        <title>Caerostris extrusa draft genome.</title>
        <authorList>
            <person name="Kono N."/>
            <person name="Arakawa K."/>
        </authorList>
    </citation>
    <scope>NUCLEOTIDE SEQUENCE [LARGE SCALE GENOMIC DNA]</scope>
</reference>
<accession>A0AAV4WRU9</accession>
<evidence type="ECO:0000256" key="1">
    <source>
        <dbReference type="SAM" id="MobiDB-lite"/>
    </source>
</evidence>
<dbReference type="Proteomes" id="UP001054945">
    <property type="component" value="Unassembled WGS sequence"/>
</dbReference>
<evidence type="ECO:0000313" key="2">
    <source>
        <dbReference type="EMBL" id="GIY84258.1"/>
    </source>
</evidence>